<keyword evidence="1" id="KW-0676">Redox-active center</keyword>
<feature type="domain" description="Thioredoxin" evidence="3">
    <location>
        <begin position="19"/>
        <end position="168"/>
    </location>
</feature>
<organism evidence="4 5">
    <name type="scientific">Leptospira semungkisensis</name>
    <dbReference type="NCBI Taxonomy" id="2484985"/>
    <lineage>
        <taxon>Bacteria</taxon>
        <taxon>Pseudomonadati</taxon>
        <taxon>Spirochaetota</taxon>
        <taxon>Spirochaetia</taxon>
        <taxon>Leptospirales</taxon>
        <taxon>Leptospiraceae</taxon>
        <taxon>Leptospira</taxon>
    </lineage>
</organism>
<keyword evidence="2" id="KW-0732">Signal</keyword>
<reference evidence="4" key="1">
    <citation type="journal article" date="2019" name="PLoS Negl. Trop. Dis.">
        <title>Revisiting the worldwide diversity of Leptospira species in the environment.</title>
        <authorList>
            <person name="Vincent A.T."/>
            <person name="Schiettekatte O."/>
            <person name="Bourhy P."/>
            <person name="Veyrier F.J."/>
            <person name="Picardeau M."/>
        </authorList>
    </citation>
    <scope>NUCLEOTIDE SEQUENCE [LARGE SCALE GENOMIC DNA]</scope>
    <source>
        <strain evidence="4">SSS9</strain>
    </source>
</reference>
<evidence type="ECO:0000256" key="1">
    <source>
        <dbReference type="ARBA" id="ARBA00023284"/>
    </source>
</evidence>
<name>A0A4R9G6T9_9LEPT</name>
<dbReference type="Proteomes" id="UP000297453">
    <property type="component" value="Unassembled WGS sequence"/>
</dbReference>
<dbReference type="InterPro" id="IPR017937">
    <property type="entry name" value="Thioredoxin_CS"/>
</dbReference>
<gene>
    <name evidence="4" type="ORF">EHO59_04255</name>
</gene>
<evidence type="ECO:0000313" key="5">
    <source>
        <dbReference type="Proteomes" id="UP000297453"/>
    </source>
</evidence>
<evidence type="ECO:0000259" key="3">
    <source>
        <dbReference type="PROSITE" id="PS51352"/>
    </source>
</evidence>
<dbReference type="InterPro" id="IPR012336">
    <property type="entry name" value="Thioredoxin-like_fold"/>
</dbReference>
<dbReference type="PROSITE" id="PS51352">
    <property type="entry name" value="THIOREDOXIN_2"/>
    <property type="match status" value="1"/>
</dbReference>
<dbReference type="InterPro" id="IPR036249">
    <property type="entry name" value="Thioredoxin-like_sf"/>
</dbReference>
<evidence type="ECO:0000313" key="4">
    <source>
        <dbReference type="EMBL" id="TGK07328.1"/>
    </source>
</evidence>
<comment type="caution">
    <text evidence="4">The sequence shown here is derived from an EMBL/GenBank/DDBJ whole genome shotgun (WGS) entry which is preliminary data.</text>
</comment>
<proteinExistence type="predicted"/>
<dbReference type="RefSeq" id="WP_135585066.1">
    <property type="nucleotide sequence ID" value="NZ_RQEP01000005.1"/>
</dbReference>
<dbReference type="SUPFAM" id="SSF52833">
    <property type="entry name" value="Thioredoxin-like"/>
    <property type="match status" value="1"/>
</dbReference>
<dbReference type="PROSITE" id="PS00194">
    <property type="entry name" value="THIOREDOXIN_1"/>
    <property type="match status" value="1"/>
</dbReference>
<keyword evidence="5" id="KW-1185">Reference proteome</keyword>
<feature type="chain" id="PRO_5020814449" evidence="2">
    <location>
        <begin position="20"/>
        <end position="168"/>
    </location>
</feature>
<protein>
    <submittedName>
        <fullName evidence="4">TlpA family protein disulfide reductase</fullName>
    </submittedName>
</protein>
<evidence type="ECO:0000256" key="2">
    <source>
        <dbReference type="SAM" id="SignalP"/>
    </source>
</evidence>
<dbReference type="Gene3D" id="3.40.30.10">
    <property type="entry name" value="Glutaredoxin"/>
    <property type="match status" value="1"/>
</dbReference>
<feature type="signal peptide" evidence="2">
    <location>
        <begin position="1"/>
        <end position="19"/>
    </location>
</feature>
<dbReference type="AlphaFoldDB" id="A0A4R9G6T9"/>
<dbReference type="OrthoDB" id="9799347at2"/>
<dbReference type="Pfam" id="PF13905">
    <property type="entry name" value="Thioredoxin_8"/>
    <property type="match status" value="1"/>
</dbReference>
<dbReference type="InterPro" id="IPR013766">
    <property type="entry name" value="Thioredoxin_domain"/>
</dbReference>
<sequence length="168" mass="19396">MKILAQILIYLLLSVSVYAQSTKEIPNIPLYTLDMERKTLYQELETLKEGDLVIINFTSSNCPPCKEEVPNLLDYSKKWNSSNSKPRLHLWIVFLGDDAISASEFAKNLGVRKPALVYYDSFQTSMRILDFPGTPTTFVLKKKEILFKEFGYTEANWSKMISVIENRR</sequence>
<accession>A0A4R9G6T9</accession>
<dbReference type="EMBL" id="RQEP01000005">
    <property type="protein sequence ID" value="TGK07328.1"/>
    <property type="molecule type" value="Genomic_DNA"/>
</dbReference>